<dbReference type="AlphaFoldDB" id="A0A1D3DP91"/>
<feature type="compositionally biased region" description="Low complexity" evidence="1">
    <location>
        <begin position="267"/>
        <end position="285"/>
    </location>
</feature>
<proteinExistence type="predicted"/>
<accession>A0A1D3DP91</accession>
<evidence type="ECO:0000313" key="3">
    <source>
        <dbReference type="Proteomes" id="UP000095329"/>
    </source>
</evidence>
<evidence type="ECO:0000313" key="2">
    <source>
        <dbReference type="EMBL" id="OEJ94141.1"/>
    </source>
</evidence>
<protein>
    <submittedName>
        <fullName evidence="2">Uncharacterized protein</fullName>
    </submittedName>
</protein>
<comment type="caution">
    <text evidence="2">The sequence shown here is derived from an EMBL/GenBank/DDBJ whole genome shotgun (WGS) entry which is preliminary data.</text>
</comment>
<sequence>MVASARPGDLTKAGGLLEAAAPQIIQIASDLRLYLDKVKWEGQGGDMFRLWGADMVSETLKLSDFATTVGAEMQRAGQALSETQKSMPKPAGMCFADPEKEEARIKDETGPKLQEAIRLMERLSSYYKTAKGRMEAEPEPRFPLPPGNGLIDEHERPLGTNTPTGAGGSSYAGGSTSGGSSAYMASGSSSVGPSGPAAAQHSPEHTARPSGPAGQGATATPEVPVGMNLDSVAPPAPQETGNRPPAQTTTSPPVTTGPTGPGPLPPVSTGLNPKQGVPGMPRVPSGPGGPGTPAGPVGPGMARGVGPVGPGPMGGMPRVGGPDGIMGGKPAHGWTNGSPTGPRPPMGTVVGEERNPMARGPMGLPGQGMGAYGGTGPGAGAGSGRRLATQPGGTVGGPAASGAVGRGTFTPGGTGLVRPPASTEPGREERRQAAGRPDYLTEDEETWTMGQRKIVPPVID</sequence>
<dbReference type="Proteomes" id="UP000095329">
    <property type="component" value="Unassembled WGS sequence"/>
</dbReference>
<dbReference type="STRING" id="1306406.J116_006335"/>
<feature type="region of interest" description="Disordered" evidence="1">
    <location>
        <begin position="378"/>
        <end position="443"/>
    </location>
</feature>
<evidence type="ECO:0000256" key="1">
    <source>
        <dbReference type="SAM" id="MobiDB-lite"/>
    </source>
</evidence>
<feature type="compositionally biased region" description="Low complexity" evidence="1">
    <location>
        <begin position="178"/>
        <end position="199"/>
    </location>
</feature>
<reference evidence="2 3" key="1">
    <citation type="journal article" date="2013" name="Genome Announc.">
        <title>Genome Sequence of Streptomyces violaceusniger Strain SPC6, a Halotolerant Streptomycete That Exhibits Rapid Growth and Development.</title>
        <authorList>
            <person name="Chen X."/>
            <person name="Zhang B."/>
            <person name="Zhang W."/>
            <person name="Wu X."/>
            <person name="Zhang M."/>
            <person name="Chen T."/>
            <person name="Liu G."/>
            <person name="Dyson P."/>
        </authorList>
    </citation>
    <scope>NUCLEOTIDE SEQUENCE [LARGE SCALE GENOMIC DNA]</scope>
    <source>
        <strain evidence="2 3">SPC6</strain>
    </source>
</reference>
<feature type="compositionally biased region" description="Gly residues" evidence="1">
    <location>
        <begin position="165"/>
        <end position="177"/>
    </location>
</feature>
<feature type="compositionally biased region" description="Gly residues" evidence="1">
    <location>
        <begin position="286"/>
        <end position="315"/>
    </location>
</feature>
<feature type="compositionally biased region" description="Low complexity" evidence="1">
    <location>
        <begin position="248"/>
        <end position="258"/>
    </location>
</feature>
<feature type="region of interest" description="Disordered" evidence="1">
    <location>
        <begin position="131"/>
        <end position="315"/>
    </location>
</feature>
<dbReference type="EMBL" id="ASHX02000001">
    <property type="protein sequence ID" value="OEJ94141.1"/>
    <property type="molecule type" value="Genomic_DNA"/>
</dbReference>
<gene>
    <name evidence="2" type="ORF">J116_006335</name>
</gene>
<name>A0A1D3DP91_9ACTN</name>
<keyword evidence="3" id="KW-1185">Reference proteome</keyword>
<organism evidence="2 3">
    <name type="scientific">Streptomyces thermolilacinus SPC6</name>
    <dbReference type="NCBI Taxonomy" id="1306406"/>
    <lineage>
        <taxon>Bacteria</taxon>
        <taxon>Bacillati</taxon>
        <taxon>Actinomycetota</taxon>
        <taxon>Actinomycetes</taxon>
        <taxon>Kitasatosporales</taxon>
        <taxon>Streptomycetaceae</taxon>
        <taxon>Streptomyces</taxon>
    </lineage>
</organism>